<keyword evidence="5 10" id="KW-0547">Nucleotide-binding</keyword>
<dbReference type="SUPFAM" id="SSF52540">
    <property type="entry name" value="P-loop containing nucleoside triphosphate hydrolases"/>
    <property type="match status" value="1"/>
</dbReference>
<feature type="binding site" evidence="10">
    <location>
        <position position="252"/>
    </location>
    <ligand>
        <name>K(+)</name>
        <dbReference type="ChEBI" id="CHEBI:29103"/>
    </ligand>
</feature>
<dbReference type="InterPro" id="IPR018948">
    <property type="entry name" value="GTP-bd_TrmE_N"/>
</dbReference>
<dbReference type="AlphaFoldDB" id="A0A921DU60"/>
<dbReference type="NCBIfam" id="TIGR00231">
    <property type="entry name" value="small_GTP"/>
    <property type="match status" value="1"/>
</dbReference>
<dbReference type="GO" id="GO:0046872">
    <property type="term" value="F:metal ion binding"/>
    <property type="evidence" value="ECO:0007669"/>
    <property type="project" value="UniProtKB-KW"/>
</dbReference>
<reference evidence="13" key="2">
    <citation type="submission" date="2021-09" db="EMBL/GenBank/DDBJ databases">
        <authorList>
            <person name="Gilroy R."/>
        </authorList>
    </citation>
    <scope>NUCLEOTIDE SEQUENCE</scope>
    <source>
        <strain evidence="13">CHK173-2119</strain>
    </source>
</reference>
<comment type="similarity">
    <text evidence="1 10 11">Belongs to the TRAFAC class TrmE-Era-EngA-EngB-Septin-like GTPase superfamily. TrmE GTPase family.</text>
</comment>
<feature type="binding site" evidence="10">
    <location>
        <position position="461"/>
    </location>
    <ligand>
        <name>(6S)-5-formyl-5,6,7,8-tetrahydrofolate</name>
        <dbReference type="ChEBI" id="CHEBI:57457"/>
    </ligand>
</feature>
<dbReference type="PANTHER" id="PTHR42714:SF2">
    <property type="entry name" value="TRNA MODIFICATION GTPASE GTPBP3, MITOCHONDRIAL"/>
    <property type="match status" value="1"/>
</dbReference>
<evidence type="ECO:0000256" key="5">
    <source>
        <dbReference type="ARBA" id="ARBA00022741"/>
    </source>
</evidence>
<dbReference type="GO" id="GO:0002098">
    <property type="term" value="P:tRNA wobble uridine modification"/>
    <property type="evidence" value="ECO:0007669"/>
    <property type="project" value="TreeGrafter"/>
</dbReference>
<comment type="subcellular location">
    <subcellularLocation>
        <location evidence="10">Cytoplasm</location>
    </subcellularLocation>
</comment>
<dbReference type="InterPro" id="IPR005225">
    <property type="entry name" value="Small_GTP-bd"/>
</dbReference>
<feature type="binding site" evidence="10">
    <location>
        <position position="88"/>
    </location>
    <ligand>
        <name>(6S)-5-formyl-5,6,7,8-tetrahydrofolate</name>
        <dbReference type="ChEBI" id="CHEBI:57457"/>
    </ligand>
</feature>
<comment type="function">
    <text evidence="10">Exhibits a very high intrinsic GTPase hydrolysis rate. Involved in the addition of a carboxymethylaminomethyl (cmnm) group at the wobble position (U34) of certain tRNAs, forming tRNA-cmnm(5)s(2)U34.</text>
</comment>
<dbReference type="Pfam" id="PF01926">
    <property type="entry name" value="MMR_HSR1"/>
    <property type="match status" value="1"/>
</dbReference>
<evidence type="ECO:0000259" key="12">
    <source>
        <dbReference type="PROSITE" id="PS51709"/>
    </source>
</evidence>
<evidence type="ECO:0000256" key="9">
    <source>
        <dbReference type="ARBA" id="ARBA00023134"/>
    </source>
</evidence>
<feature type="binding site" evidence="10">
    <location>
        <position position="254"/>
    </location>
    <ligand>
        <name>K(+)</name>
        <dbReference type="ChEBI" id="CHEBI:29103"/>
    </ligand>
</feature>
<keyword evidence="7 10" id="KW-0460">Magnesium</keyword>
<dbReference type="Gene3D" id="1.20.120.430">
    <property type="entry name" value="tRNA modification GTPase MnmE domain 2"/>
    <property type="match status" value="1"/>
</dbReference>
<dbReference type="InterPro" id="IPR004520">
    <property type="entry name" value="GTPase_MnmE"/>
</dbReference>
<proteinExistence type="inferred from homology"/>
<comment type="cofactor">
    <cofactor evidence="10">
        <name>K(+)</name>
        <dbReference type="ChEBI" id="CHEBI:29103"/>
    </cofactor>
    <text evidence="10">Binds 1 potassium ion per subunit.</text>
</comment>
<dbReference type="SUPFAM" id="SSF116878">
    <property type="entry name" value="TrmE connector domain"/>
    <property type="match status" value="1"/>
</dbReference>
<evidence type="ECO:0000256" key="1">
    <source>
        <dbReference type="ARBA" id="ARBA00011043"/>
    </source>
</evidence>
<dbReference type="HAMAP" id="MF_00379">
    <property type="entry name" value="GTPase_MnmE"/>
    <property type="match status" value="1"/>
</dbReference>
<evidence type="ECO:0000256" key="6">
    <source>
        <dbReference type="ARBA" id="ARBA00022801"/>
    </source>
</evidence>
<keyword evidence="8 10" id="KW-0630">Potassium</keyword>
<dbReference type="CDD" id="cd04164">
    <property type="entry name" value="trmE"/>
    <property type="match status" value="1"/>
</dbReference>
<dbReference type="EMBL" id="DYXY01000043">
    <property type="protein sequence ID" value="HJE14791.1"/>
    <property type="molecule type" value="Genomic_DNA"/>
</dbReference>
<dbReference type="GO" id="GO:0042802">
    <property type="term" value="F:identical protein binding"/>
    <property type="evidence" value="ECO:0007669"/>
    <property type="project" value="UniProtKB-ARBA"/>
</dbReference>
<dbReference type="CDD" id="cd14858">
    <property type="entry name" value="TrmE_N"/>
    <property type="match status" value="1"/>
</dbReference>
<keyword evidence="6 10" id="KW-0378">Hydrolase</keyword>
<dbReference type="Gene3D" id="3.40.50.300">
    <property type="entry name" value="P-loop containing nucleotide triphosphate hydrolases"/>
    <property type="match status" value="1"/>
</dbReference>
<dbReference type="InterPro" id="IPR025867">
    <property type="entry name" value="MnmE_helical"/>
</dbReference>
<keyword evidence="4 10" id="KW-0479">Metal-binding</keyword>
<organism evidence="13 14">
    <name type="scientific">Lapidilactobacillus dextrinicus</name>
    <dbReference type="NCBI Taxonomy" id="51664"/>
    <lineage>
        <taxon>Bacteria</taxon>
        <taxon>Bacillati</taxon>
        <taxon>Bacillota</taxon>
        <taxon>Bacilli</taxon>
        <taxon>Lactobacillales</taxon>
        <taxon>Lactobacillaceae</taxon>
        <taxon>Lapidilactobacillus</taxon>
    </lineage>
</organism>
<evidence type="ECO:0000256" key="2">
    <source>
        <dbReference type="ARBA" id="ARBA00022490"/>
    </source>
</evidence>
<dbReference type="InterPro" id="IPR006073">
    <property type="entry name" value="GTP-bd"/>
</dbReference>
<evidence type="ECO:0000256" key="11">
    <source>
        <dbReference type="RuleBase" id="RU003313"/>
    </source>
</evidence>
<dbReference type="GO" id="GO:0030488">
    <property type="term" value="P:tRNA methylation"/>
    <property type="evidence" value="ECO:0007669"/>
    <property type="project" value="TreeGrafter"/>
</dbReference>
<dbReference type="NCBIfam" id="TIGR00450">
    <property type="entry name" value="mnmE_trmE_thdF"/>
    <property type="match status" value="1"/>
</dbReference>
<feature type="binding site" evidence="10">
    <location>
        <begin position="233"/>
        <end position="238"/>
    </location>
    <ligand>
        <name>GTP</name>
        <dbReference type="ChEBI" id="CHEBI:37565"/>
    </ligand>
</feature>
<keyword evidence="2 10" id="KW-0963">Cytoplasm</keyword>
<sequence length="461" mass="50685">MLSVTEYDTIAAISTPPGEGAISIVRLSGEDAIKIANQVFRGKNLTKVASHTIHYGHIIDPTTKQELDEVMASVMRTPKTFTREDIVEINCHGGIVPTNKILQLLLANGARLAEPGEFTKRAFLNGRIDLTQAESVMDLIRAKTDRSMQVALNQLDGNLQHLIHHLRQDISDVLVQVEVNIDYPEYDEDEVTAKLLMEKAIEVKARIQQLLATAQQGKILRDGLATAIIGRPNVGKSSLLNYLLQEDKAIVTDVAGTTRDVLEEYVNVQGVPLKLIDTAGIHETDDKVEKIGVERSKKALAGADLIILVLDASEPLTAEDRELLEMTREQKRIIILNKSDLPQKISPEQLATLGVTEDPIVASVKDNQGIAAVEQEIKTLFFGGIENRQQDVLVSNNRQIGLLEQAEVALDSVISGLNANMPIDLVQIDMTTCWEKLGEITGENAPDELITQLFSQFCLGK</sequence>
<reference evidence="13" key="1">
    <citation type="journal article" date="2021" name="PeerJ">
        <title>Extensive microbial diversity within the chicken gut microbiome revealed by metagenomics and culture.</title>
        <authorList>
            <person name="Gilroy R."/>
            <person name="Ravi A."/>
            <person name="Getino M."/>
            <person name="Pursley I."/>
            <person name="Horton D.L."/>
            <person name="Alikhan N.F."/>
            <person name="Baker D."/>
            <person name="Gharbi K."/>
            <person name="Hall N."/>
            <person name="Watson M."/>
            <person name="Adriaenssens E.M."/>
            <person name="Foster-Nyarko E."/>
            <person name="Jarju S."/>
            <person name="Secka A."/>
            <person name="Antonio M."/>
            <person name="Oren A."/>
            <person name="Chaudhuri R.R."/>
            <person name="La Ragione R."/>
            <person name="Hildebrand F."/>
            <person name="Pallen M.J."/>
        </authorList>
    </citation>
    <scope>NUCLEOTIDE SEQUENCE</scope>
    <source>
        <strain evidence="13">CHK173-2119</strain>
    </source>
</reference>
<dbReference type="Pfam" id="PF12631">
    <property type="entry name" value="MnmE_helical"/>
    <property type="match status" value="1"/>
</dbReference>
<feature type="binding site" evidence="10">
    <location>
        <position position="26"/>
    </location>
    <ligand>
        <name>(6S)-5-formyl-5,6,7,8-tetrahydrofolate</name>
        <dbReference type="ChEBI" id="CHEBI:57457"/>
    </ligand>
</feature>
<dbReference type="Proteomes" id="UP000774947">
    <property type="component" value="Unassembled WGS sequence"/>
</dbReference>
<dbReference type="InterPro" id="IPR027266">
    <property type="entry name" value="TrmE/GcvT-like"/>
</dbReference>
<feature type="binding site" evidence="10">
    <location>
        <begin position="252"/>
        <end position="258"/>
    </location>
    <ligand>
        <name>GTP</name>
        <dbReference type="ChEBI" id="CHEBI:37565"/>
    </ligand>
</feature>
<comment type="caution">
    <text evidence="10">Lacks conserved residue(s) required for the propagation of feature annotation.</text>
</comment>
<dbReference type="InterPro" id="IPR031168">
    <property type="entry name" value="G_TrmE"/>
</dbReference>
<gene>
    <name evidence="10 13" type="primary">mnmE</name>
    <name evidence="10" type="synonym">trmE</name>
    <name evidence="13" type="ORF">K8W17_01770</name>
</gene>
<protein>
    <recommendedName>
        <fullName evidence="10">tRNA modification GTPase MnmE</fullName>
        <ecNumber evidence="10">3.6.-.-</ecNumber>
    </recommendedName>
</protein>
<feature type="binding site" evidence="10">
    <location>
        <position position="257"/>
    </location>
    <ligand>
        <name>K(+)</name>
        <dbReference type="ChEBI" id="CHEBI:29103"/>
    </ligand>
</feature>
<feature type="binding site" evidence="10">
    <location>
        <position position="127"/>
    </location>
    <ligand>
        <name>(6S)-5-formyl-5,6,7,8-tetrahydrofolate</name>
        <dbReference type="ChEBI" id="CHEBI:57457"/>
    </ligand>
</feature>
<evidence type="ECO:0000256" key="7">
    <source>
        <dbReference type="ARBA" id="ARBA00022842"/>
    </source>
</evidence>
<feature type="binding site" evidence="10">
    <location>
        <position position="258"/>
    </location>
    <ligand>
        <name>Mg(2+)</name>
        <dbReference type="ChEBI" id="CHEBI:18420"/>
    </ligand>
</feature>
<name>A0A921DU60_9LACO</name>
<dbReference type="InterPro" id="IPR027417">
    <property type="entry name" value="P-loop_NTPase"/>
</dbReference>
<dbReference type="PROSITE" id="PS51709">
    <property type="entry name" value="G_TRME"/>
    <property type="match status" value="1"/>
</dbReference>
<dbReference type="GO" id="GO:0003924">
    <property type="term" value="F:GTPase activity"/>
    <property type="evidence" value="ECO:0007669"/>
    <property type="project" value="UniProtKB-UniRule"/>
</dbReference>
<evidence type="ECO:0000256" key="8">
    <source>
        <dbReference type="ARBA" id="ARBA00022958"/>
    </source>
</evidence>
<evidence type="ECO:0000313" key="14">
    <source>
        <dbReference type="Proteomes" id="UP000774947"/>
    </source>
</evidence>
<dbReference type="GO" id="GO:0005525">
    <property type="term" value="F:GTP binding"/>
    <property type="evidence" value="ECO:0007669"/>
    <property type="project" value="UniProtKB-UniRule"/>
</dbReference>
<dbReference type="Pfam" id="PF10396">
    <property type="entry name" value="TrmE_N"/>
    <property type="match status" value="1"/>
</dbReference>
<dbReference type="GO" id="GO:0005829">
    <property type="term" value="C:cytosol"/>
    <property type="evidence" value="ECO:0007669"/>
    <property type="project" value="TreeGrafter"/>
</dbReference>
<feature type="binding site" evidence="10">
    <location>
        <begin position="277"/>
        <end position="280"/>
    </location>
    <ligand>
        <name>GTP</name>
        <dbReference type="ChEBI" id="CHEBI:37565"/>
    </ligand>
</feature>
<dbReference type="InterPro" id="IPR027368">
    <property type="entry name" value="MnmE_dom2"/>
</dbReference>
<feature type="domain" description="TrmE-type G" evidence="12">
    <location>
        <begin position="223"/>
        <end position="382"/>
    </location>
</feature>
<dbReference type="FunFam" id="3.30.1360.120:FF:000003">
    <property type="entry name" value="tRNA modification GTPase MnmE"/>
    <property type="match status" value="1"/>
</dbReference>
<dbReference type="EC" id="3.6.-.-" evidence="10"/>
<evidence type="ECO:0000313" key="13">
    <source>
        <dbReference type="EMBL" id="HJE14791.1"/>
    </source>
</evidence>
<comment type="caution">
    <text evidence="13">The sequence shown here is derived from an EMBL/GenBank/DDBJ whole genome shotgun (WGS) entry which is preliminary data.</text>
</comment>
<evidence type="ECO:0000256" key="4">
    <source>
        <dbReference type="ARBA" id="ARBA00022723"/>
    </source>
</evidence>
<dbReference type="RefSeq" id="WP_270330938.1">
    <property type="nucleotide sequence ID" value="NZ_JAQEIC010000006.1"/>
</dbReference>
<evidence type="ECO:0000256" key="3">
    <source>
        <dbReference type="ARBA" id="ARBA00022694"/>
    </source>
</evidence>
<accession>A0A921DU60</accession>
<keyword evidence="3 10" id="KW-0819">tRNA processing</keyword>
<dbReference type="PANTHER" id="PTHR42714">
    <property type="entry name" value="TRNA MODIFICATION GTPASE GTPBP3"/>
    <property type="match status" value="1"/>
</dbReference>
<feature type="binding site" evidence="10">
    <location>
        <position position="237"/>
    </location>
    <ligand>
        <name>Mg(2+)</name>
        <dbReference type="ChEBI" id="CHEBI:18420"/>
    </ligand>
</feature>
<keyword evidence="9 10" id="KW-0342">GTP-binding</keyword>
<feature type="binding site" evidence="10">
    <location>
        <position position="233"/>
    </location>
    <ligand>
        <name>K(+)</name>
        <dbReference type="ChEBI" id="CHEBI:29103"/>
    </ligand>
</feature>
<evidence type="ECO:0000256" key="10">
    <source>
        <dbReference type="HAMAP-Rule" id="MF_00379"/>
    </source>
</evidence>
<dbReference type="Gene3D" id="3.30.1360.120">
    <property type="entry name" value="Probable tRNA modification gtpase trme, domain 1"/>
    <property type="match status" value="1"/>
</dbReference>
<dbReference type="FunFam" id="3.40.50.300:FF:000494">
    <property type="entry name" value="tRNA modification GTPase MnmE"/>
    <property type="match status" value="1"/>
</dbReference>
<comment type="subunit">
    <text evidence="10">Homodimer. Heterotetramer of two MnmE and two MnmG subunits.</text>
</comment>